<reference evidence="4 5" key="1">
    <citation type="journal article" date="2019" name="Emerg. Microbes Infect.">
        <title>Comprehensive subspecies identification of 175 nontuberculous mycobacteria species based on 7547 genomic profiles.</title>
        <authorList>
            <person name="Matsumoto Y."/>
            <person name="Kinjo T."/>
            <person name="Motooka D."/>
            <person name="Nabeya D."/>
            <person name="Jung N."/>
            <person name="Uechi K."/>
            <person name="Horii T."/>
            <person name="Iida T."/>
            <person name="Fujita J."/>
            <person name="Nakamura S."/>
        </authorList>
    </citation>
    <scope>NUCLEOTIDE SEQUENCE [LARGE SCALE GENOMIC DNA]</scope>
    <source>
        <strain evidence="4 5">JCM 30396</strain>
    </source>
</reference>
<feature type="transmembrane region" description="Helical" evidence="2">
    <location>
        <begin position="198"/>
        <end position="217"/>
    </location>
</feature>
<dbReference type="InterPro" id="IPR050879">
    <property type="entry name" value="Acyltransferase_3"/>
</dbReference>
<feature type="transmembrane region" description="Helical" evidence="2">
    <location>
        <begin position="172"/>
        <end position="191"/>
    </location>
</feature>
<feature type="transmembrane region" description="Helical" evidence="2">
    <location>
        <begin position="344"/>
        <end position="363"/>
    </location>
</feature>
<evidence type="ECO:0000259" key="3">
    <source>
        <dbReference type="Pfam" id="PF01757"/>
    </source>
</evidence>
<keyword evidence="4" id="KW-0808">Transferase</keyword>
<protein>
    <submittedName>
        <fullName evidence="4">Acyltransferase</fullName>
    </submittedName>
</protein>
<keyword evidence="4" id="KW-0012">Acyltransferase</keyword>
<dbReference type="PANTHER" id="PTHR23028:SF53">
    <property type="entry name" value="ACYL_TRANSF_3 DOMAIN-CONTAINING PROTEIN"/>
    <property type="match status" value="1"/>
</dbReference>
<proteinExistence type="predicted"/>
<evidence type="ECO:0000256" key="2">
    <source>
        <dbReference type="SAM" id="Phobius"/>
    </source>
</evidence>
<feature type="transmembrane region" description="Helical" evidence="2">
    <location>
        <begin position="288"/>
        <end position="306"/>
    </location>
</feature>
<name>A0A7I7T1W0_9MYCO</name>
<evidence type="ECO:0000313" key="4">
    <source>
        <dbReference type="EMBL" id="BBY62449.1"/>
    </source>
</evidence>
<dbReference type="EMBL" id="AP022596">
    <property type="protein sequence ID" value="BBY62449.1"/>
    <property type="molecule type" value="Genomic_DNA"/>
</dbReference>
<feature type="transmembrane region" description="Helical" evidence="2">
    <location>
        <begin position="106"/>
        <end position="124"/>
    </location>
</feature>
<feature type="transmembrane region" description="Helical" evidence="2">
    <location>
        <begin position="31"/>
        <end position="49"/>
    </location>
</feature>
<feature type="region of interest" description="Disordered" evidence="1">
    <location>
        <begin position="377"/>
        <end position="404"/>
    </location>
</feature>
<dbReference type="GO" id="GO:0000271">
    <property type="term" value="P:polysaccharide biosynthetic process"/>
    <property type="evidence" value="ECO:0007669"/>
    <property type="project" value="TreeGrafter"/>
</dbReference>
<evidence type="ECO:0000256" key="1">
    <source>
        <dbReference type="SAM" id="MobiDB-lite"/>
    </source>
</evidence>
<feature type="transmembrane region" description="Helical" evidence="2">
    <location>
        <begin position="264"/>
        <end position="282"/>
    </location>
</feature>
<keyword evidence="2" id="KW-0812">Transmembrane</keyword>
<dbReference type="Proteomes" id="UP000467148">
    <property type="component" value="Chromosome"/>
</dbReference>
<dbReference type="KEGG" id="mhev:MHEL_06920"/>
<dbReference type="AlphaFoldDB" id="A0A7I7T1W0"/>
<dbReference type="Pfam" id="PF01757">
    <property type="entry name" value="Acyl_transf_3"/>
    <property type="match status" value="1"/>
</dbReference>
<evidence type="ECO:0000313" key="5">
    <source>
        <dbReference type="Proteomes" id="UP000467148"/>
    </source>
</evidence>
<organism evidence="4 5">
    <name type="scientific">Mycolicibacterium helvum</name>
    <dbReference type="NCBI Taxonomy" id="1534349"/>
    <lineage>
        <taxon>Bacteria</taxon>
        <taxon>Bacillati</taxon>
        <taxon>Actinomycetota</taxon>
        <taxon>Actinomycetes</taxon>
        <taxon>Mycobacteriales</taxon>
        <taxon>Mycobacteriaceae</taxon>
        <taxon>Mycolicibacterium</taxon>
    </lineage>
</organism>
<dbReference type="RefSeq" id="WP_163746262.1">
    <property type="nucleotide sequence ID" value="NZ_AP022596.1"/>
</dbReference>
<dbReference type="InterPro" id="IPR002656">
    <property type="entry name" value="Acyl_transf_3_dom"/>
</dbReference>
<sequence>MTADPTSAAASSPVVAGGKSIGRLFDPRRNALNACRLAMATGVIVYHSWAITGRELSFAPAHQLLRDVWVDGFFAISGFLITWSWFRRPRVRDYFVARALRILPGLWFCLIVTAFVIAPIGVAVQGGSATKLLLSRAPFEYVIANLGVMLTQQGIGGTPSGIPVPGVWNGSLWTLIWEVLCYVAVAVFGVVGLLRRKWFIPALLALALLWSARLPAWSVFANLAETQQSMDPATAVLFVQAIVARFAVMFWAGALIYQVRNVLPARWSLVTLSAVIVLAASFLPNYRVLAAIPLAYAVIVTGALIQDKRFRLRTDLSYGVYVYAWPVQQLLVICGLAVLNPVVFALVATIVTVPLATFSWFVVEKPAISLKRRFEKRGRPSGDVSGGGRSPVSQPMQPEPETPR</sequence>
<dbReference type="GO" id="GO:0016020">
    <property type="term" value="C:membrane"/>
    <property type="evidence" value="ECO:0007669"/>
    <property type="project" value="TreeGrafter"/>
</dbReference>
<accession>A0A7I7T1W0</accession>
<feature type="transmembrane region" description="Helical" evidence="2">
    <location>
        <begin position="69"/>
        <end position="86"/>
    </location>
</feature>
<keyword evidence="2" id="KW-1133">Transmembrane helix</keyword>
<feature type="domain" description="Acyltransferase 3" evidence="3">
    <location>
        <begin position="30"/>
        <end position="357"/>
    </location>
</feature>
<dbReference type="PANTHER" id="PTHR23028">
    <property type="entry name" value="ACETYLTRANSFERASE"/>
    <property type="match status" value="1"/>
</dbReference>
<dbReference type="GO" id="GO:0016747">
    <property type="term" value="F:acyltransferase activity, transferring groups other than amino-acyl groups"/>
    <property type="evidence" value="ECO:0007669"/>
    <property type="project" value="InterPro"/>
</dbReference>
<keyword evidence="2" id="KW-0472">Membrane</keyword>
<gene>
    <name evidence="4" type="ORF">MHEL_06920</name>
</gene>
<feature type="transmembrane region" description="Helical" evidence="2">
    <location>
        <begin position="318"/>
        <end position="338"/>
    </location>
</feature>
<feature type="transmembrane region" description="Helical" evidence="2">
    <location>
        <begin position="237"/>
        <end position="257"/>
    </location>
</feature>
<keyword evidence="5" id="KW-1185">Reference proteome</keyword>